<dbReference type="SUPFAM" id="SSF69118">
    <property type="entry name" value="AhpD-like"/>
    <property type="match status" value="1"/>
</dbReference>
<evidence type="ECO:0000256" key="1">
    <source>
        <dbReference type="SAM" id="SignalP"/>
    </source>
</evidence>
<dbReference type="CDD" id="cd02233">
    <property type="entry name" value="cupin_HNL-like"/>
    <property type="match status" value="1"/>
</dbReference>
<dbReference type="InterPro" id="IPR047263">
    <property type="entry name" value="HNL-like_cupin"/>
</dbReference>
<comment type="caution">
    <text evidence="3">The sequence shown here is derived from an EMBL/GenBank/DDBJ whole genome shotgun (WGS) entry which is preliminary data.</text>
</comment>
<dbReference type="InterPro" id="IPR014710">
    <property type="entry name" value="RmlC-like_jellyroll"/>
</dbReference>
<dbReference type="AlphaFoldDB" id="A0A1V3IYF7"/>
<dbReference type="PANTHER" id="PTHR43698:SF1">
    <property type="entry name" value="BLL4564 PROTEIN"/>
    <property type="match status" value="1"/>
</dbReference>
<dbReference type="InterPro" id="IPR011051">
    <property type="entry name" value="RmlC_Cupin_sf"/>
</dbReference>
<dbReference type="Pfam" id="PF07883">
    <property type="entry name" value="Cupin_2"/>
    <property type="match status" value="1"/>
</dbReference>
<feature type="signal peptide" evidence="1">
    <location>
        <begin position="1"/>
        <end position="20"/>
    </location>
</feature>
<feature type="chain" id="PRO_5012189231" evidence="1">
    <location>
        <begin position="21"/>
        <end position="363"/>
    </location>
</feature>
<proteinExistence type="predicted"/>
<accession>A0A1V3IYF7</accession>
<dbReference type="InterPro" id="IPR029032">
    <property type="entry name" value="AhpD-like"/>
</dbReference>
<dbReference type="EMBL" id="MLHL01000055">
    <property type="protein sequence ID" value="OOF47424.1"/>
    <property type="molecule type" value="Genomic_DNA"/>
</dbReference>
<dbReference type="Gene3D" id="2.60.120.10">
    <property type="entry name" value="Jelly Rolls"/>
    <property type="match status" value="1"/>
</dbReference>
<dbReference type="InterPro" id="IPR013096">
    <property type="entry name" value="Cupin_2"/>
</dbReference>
<gene>
    <name evidence="3" type="ORF">BKK52_09470</name>
</gene>
<name>A0A1V3IYF7_9PAST</name>
<dbReference type="PANTHER" id="PTHR43698">
    <property type="entry name" value="RIBD C-TERMINAL DOMAIN CONTAINING PROTEIN"/>
    <property type="match status" value="1"/>
</dbReference>
<organism evidence="3 4">
    <name type="scientific">Rodentibacter trehalosifermentans</name>
    <dbReference type="NCBI Taxonomy" id="1908263"/>
    <lineage>
        <taxon>Bacteria</taxon>
        <taxon>Pseudomonadati</taxon>
        <taxon>Pseudomonadota</taxon>
        <taxon>Gammaproteobacteria</taxon>
        <taxon>Pasteurellales</taxon>
        <taxon>Pasteurellaceae</taxon>
        <taxon>Rodentibacter</taxon>
    </lineage>
</organism>
<sequence>MRKTLLFSTALLGLAMPALAEQAISPYTQHQWIEAPTKHFSGAARFTRLPEIPSSPDGSAIVEFEAGTITDWHSHSHGQYLIVIEGEGRTQQWGKPIQIIKKGDVIWCPPNVKHWHGAGEHSKMSHIVISPNAKENHATWLEKVVLPKTNPEADLQKISQITPLEDKQLAIVPIAFYAARGELTPLKSALEQGLASGLTVSELQEIFAHQYAYAGFPRALNGLITLQTLLKERAEKGIKDEQGNLPTFSHSPDYYTLGTLTLNTLNGRDNSAVLWNVEGIDYALKAHLFGYLFSRDNLSAVNRELVTVSTLAGLETVQNQLRSHFGILQNLGLTETELKRIIAELTKLNSGASDKANEVLKQL</sequence>
<keyword evidence="4" id="KW-1185">Reference proteome</keyword>
<evidence type="ECO:0000259" key="2">
    <source>
        <dbReference type="Pfam" id="PF07883"/>
    </source>
</evidence>
<feature type="domain" description="Cupin type-2" evidence="2">
    <location>
        <begin position="61"/>
        <end position="125"/>
    </location>
</feature>
<reference evidence="3 4" key="1">
    <citation type="submission" date="2016-10" db="EMBL/GenBank/DDBJ databases">
        <title>Rodentibacter gen. nov. and new species.</title>
        <authorList>
            <person name="Christensen H."/>
        </authorList>
    </citation>
    <scope>NUCLEOTIDE SEQUENCE [LARGE SCALE GENOMIC DNA]</scope>
    <source>
        <strain evidence="3 4">H1987082031</strain>
    </source>
</reference>
<dbReference type="RefSeq" id="WP_077478574.1">
    <property type="nucleotide sequence ID" value="NZ_MLHL01000055.1"/>
</dbReference>
<keyword evidence="1" id="KW-0732">Signal</keyword>
<protein>
    <submittedName>
        <fullName evidence="3">Carboxymuconolactone decarboxylase</fullName>
    </submittedName>
</protein>
<dbReference type="SUPFAM" id="SSF51182">
    <property type="entry name" value="RmlC-like cupins"/>
    <property type="match status" value="1"/>
</dbReference>
<evidence type="ECO:0000313" key="3">
    <source>
        <dbReference type="EMBL" id="OOF47424.1"/>
    </source>
</evidence>
<dbReference type="OrthoDB" id="9802489at2"/>
<dbReference type="Gene3D" id="1.20.1290.10">
    <property type="entry name" value="AhpD-like"/>
    <property type="match status" value="1"/>
</dbReference>
<evidence type="ECO:0000313" key="4">
    <source>
        <dbReference type="Proteomes" id="UP000189161"/>
    </source>
</evidence>
<dbReference type="Proteomes" id="UP000189161">
    <property type="component" value="Unassembled WGS sequence"/>
</dbReference>